<comment type="similarity">
    <text evidence="8">In the C-terminal section; belongs to the anthranilate phosphoribosyltransferase family.</text>
</comment>
<dbReference type="GO" id="GO:0000287">
    <property type="term" value="F:magnesium ion binding"/>
    <property type="evidence" value="ECO:0007669"/>
    <property type="project" value="UniProtKB-UniRule"/>
</dbReference>
<reference evidence="12 13" key="1">
    <citation type="submission" date="2021-01" db="EMBL/GenBank/DDBJ databases">
        <title>FDA dAtabase for Regulatory Grade micrObial Sequences (FDA-ARGOS): Supporting development and validation of Infectious Disease Dx tests.</title>
        <authorList>
            <person name="Nelson B."/>
            <person name="Plummer A."/>
            <person name="Tallon L."/>
            <person name="Sadzewicz L."/>
            <person name="Zhao X."/>
            <person name="Boylan J."/>
            <person name="Ott S."/>
            <person name="Bowen H."/>
            <person name="Vavikolanu K."/>
            <person name="Mehta A."/>
            <person name="Aluvathingal J."/>
            <person name="Nadendla S."/>
            <person name="Myers T."/>
            <person name="Yan Y."/>
            <person name="Sichtig H."/>
        </authorList>
    </citation>
    <scope>NUCLEOTIDE SEQUENCE [LARGE SCALE GENOMIC DNA]</scope>
    <source>
        <strain evidence="12 13">FDAARGOS_1161</strain>
    </source>
</reference>
<feature type="binding site" evidence="9">
    <location>
        <position position="119"/>
    </location>
    <ligand>
        <name>5-phospho-alpha-D-ribose 1-diphosphate</name>
        <dbReference type="ChEBI" id="CHEBI:58017"/>
    </ligand>
</feature>
<evidence type="ECO:0000259" key="10">
    <source>
        <dbReference type="Pfam" id="PF00591"/>
    </source>
</evidence>
<evidence type="ECO:0000256" key="4">
    <source>
        <dbReference type="ARBA" id="ARBA00022679"/>
    </source>
</evidence>
<comment type="pathway">
    <text evidence="1 9">Amino-acid biosynthesis; L-tryptophan biosynthesis; L-tryptophan from chorismate: step 2/5.</text>
</comment>
<feature type="binding site" evidence="9">
    <location>
        <begin position="107"/>
        <end position="115"/>
    </location>
    <ligand>
        <name>5-phospho-alpha-D-ribose 1-diphosphate</name>
        <dbReference type="ChEBI" id="CHEBI:58017"/>
    </ligand>
</feature>
<name>A0A974NPW6_PERPY</name>
<dbReference type="SUPFAM" id="SSF47648">
    <property type="entry name" value="Nucleoside phosphorylase/phosphoribosyltransferase N-terminal domain"/>
    <property type="match status" value="1"/>
</dbReference>
<dbReference type="EC" id="2.4.2.18" evidence="9"/>
<keyword evidence="3 9" id="KW-0328">Glycosyltransferase</keyword>
<comment type="function">
    <text evidence="9">Catalyzes the transfer of the phosphoribosyl group of 5-phosphorylribose-1-pyrophosphate (PRPP) to anthranilate to yield N-(5'-phosphoribosyl)-anthranilate (PRA).</text>
</comment>
<comment type="subunit">
    <text evidence="9">Homodimer.</text>
</comment>
<keyword evidence="9" id="KW-0460">Magnesium</keyword>
<keyword evidence="2 9" id="KW-0028">Amino-acid biosynthesis</keyword>
<dbReference type="InterPro" id="IPR005940">
    <property type="entry name" value="Anthranilate_Pribosyl_Tfrase"/>
</dbReference>
<comment type="caution">
    <text evidence="9">Lacks conserved residue(s) required for the propagation of feature annotation.</text>
</comment>
<dbReference type="KEGG" id="ppsr:I6J18_07415"/>
<keyword evidence="6 9" id="KW-0057">Aromatic amino acid biosynthesis</keyword>
<evidence type="ECO:0000256" key="2">
    <source>
        <dbReference type="ARBA" id="ARBA00022605"/>
    </source>
</evidence>
<dbReference type="InterPro" id="IPR017459">
    <property type="entry name" value="Glycosyl_Trfase_fam3_N_dom"/>
</dbReference>
<evidence type="ECO:0000259" key="11">
    <source>
        <dbReference type="Pfam" id="PF02885"/>
    </source>
</evidence>
<feature type="binding site" evidence="9">
    <location>
        <begin position="82"/>
        <end position="83"/>
    </location>
    <ligand>
        <name>5-phospho-alpha-D-ribose 1-diphosphate</name>
        <dbReference type="ChEBI" id="CHEBI:58017"/>
    </ligand>
</feature>
<feature type="binding site" evidence="9">
    <location>
        <begin position="89"/>
        <end position="92"/>
    </location>
    <ligand>
        <name>5-phospho-alpha-D-ribose 1-diphosphate</name>
        <dbReference type="ChEBI" id="CHEBI:58017"/>
    </ligand>
</feature>
<feature type="domain" description="Glycosyl transferase family 3" evidence="10">
    <location>
        <begin position="73"/>
        <end position="323"/>
    </location>
</feature>
<feature type="binding site" evidence="9">
    <location>
        <position position="91"/>
    </location>
    <ligand>
        <name>Mg(2+)</name>
        <dbReference type="ChEBI" id="CHEBI:18420"/>
        <label>1</label>
    </ligand>
</feature>
<protein>
    <recommendedName>
        <fullName evidence="9">Anthranilate phosphoribosyltransferase</fullName>
        <ecNumber evidence="9">2.4.2.18</ecNumber>
    </recommendedName>
</protein>
<dbReference type="InterPro" id="IPR000312">
    <property type="entry name" value="Glycosyl_Trfase_fam3"/>
</dbReference>
<dbReference type="Gene3D" id="1.20.970.10">
    <property type="entry name" value="Transferase, Pyrimidine Nucleoside Phosphorylase, Chain C"/>
    <property type="match status" value="1"/>
</dbReference>
<evidence type="ECO:0000313" key="13">
    <source>
        <dbReference type="Proteomes" id="UP000595254"/>
    </source>
</evidence>
<dbReference type="RefSeq" id="WP_040374148.1">
    <property type="nucleotide sequence ID" value="NZ_CP068053.1"/>
</dbReference>
<feature type="domain" description="Glycosyl transferase family 3 N-terminal" evidence="11">
    <location>
        <begin position="2"/>
        <end position="64"/>
    </location>
</feature>
<dbReference type="HAMAP" id="MF_00211">
    <property type="entry name" value="TrpD"/>
    <property type="match status" value="1"/>
</dbReference>
<comment type="catalytic activity">
    <reaction evidence="7 9">
        <text>N-(5-phospho-beta-D-ribosyl)anthranilate + diphosphate = 5-phospho-alpha-D-ribose 1-diphosphate + anthranilate</text>
        <dbReference type="Rhea" id="RHEA:11768"/>
        <dbReference type="ChEBI" id="CHEBI:16567"/>
        <dbReference type="ChEBI" id="CHEBI:18277"/>
        <dbReference type="ChEBI" id="CHEBI:33019"/>
        <dbReference type="ChEBI" id="CHEBI:58017"/>
        <dbReference type="EC" id="2.4.2.18"/>
    </reaction>
</comment>
<feature type="binding site" evidence="9">
    <location>
        <position position="79"/>
    </location>
    <ligand>
        <name>anthranilate</name>
        <dbReference type="ChEBI" id="CHEBI:16567"/>
        <label>1</label>
    </ligand>
</feature>
<evidence type="ECO:0000256" key="9">
    <source>
        <dbReference type="HAMAP-Rule" id="MF_00211"/>
    </source>
</evidence>
<dbReference type="GO" id="GO:0005829">
    <property type="term" value="C:cytosol"/>
    <property type="evidence" value="ECO:0007669"/>
    <property type="project" value="TreeGrafter"/>
</dbReference>
<keyword evidence="5 9" id="KW-0822">Tryptophan biosynthesis</keyword>
<evidence type="ECO:0000256" key="3">
    <source>
        <dbReference type="ARBA" id="ARBA00022676"/>
    </source>
</evidence>
<dbReference type="GO" id="GO:0000162">
    <property type="term" value="P:L-tryptophan biosynthetic process"/>
    <property type="evidence" value="ECO:0007669"/>
    <property type="project" value="UniProtKB-UniRule"/>
</dbReference>
<dbReference type="Proteomes" id="UP000595254">
    <property type="component" value="Chromosome"/>
</dbReference>
<dbReference type="Gene3D" id="3.40.1030.10">
    <property type="entry name" value="Nucleoside phosphorylase/phosphoribosyltransferase catalytic domain"/>
    <property type="match status" value="1"/>
</dbReference>
<feature type="binding site" evidence="9">
    <location>
        <position position="225"/>
    </location>
    <ligand>
        <name>Mg(2+)</name>
        <dbReference type="ChEBI" id="CHEBI:18420"/>
        <label>2</label>
    </ligand>
</feature>
<evidence type="ECO:0000256" key="8">
    <source>
        <dbReference type="ARBA" id="ARBA00061188"/>
    </source>
</evidence>
<evidence type="ECO:0000256" key="6">
    <source>
        <dbReference type="ARBA" id="ARBA00023141"/>
    </source>
</evidence>
<dbReference type="Pfam" id="PF02885">
    <property type="entry name" value="Glycos_trans_3N"/>
    <property type="match status" value="1"/>
</dbReference>
<keyword evidence="9" id="KW-0479">Metal-binding</keyword>
<dbReference type="FunFam" id="3.40.1030.10:FF:000002">
    <property type="entry name" value="Anthranilate phosphoribosyltransferase"/>
    <property type="match status" value="1"/>
</dbReference>
<feature type="binding site" evidence="9">
    <location>
        <position position="87"/>
    </location>
    <ligand>
        <name>5-phospho-alpha-D-ribose 1-diphosphate</name>
        <dbReference type="ChEBI" id="CHEBI:58017"/>
    </ligand>
</feature>
<feature type="binding site" evidence="9">
    <location>
        <position position="225"/>
    </location>
    <ligand>
        <name>Mg(2+)</name>
        <dbReference type="ChEBI" id="CHEBI:18420"/>
        <label>1</label>
    </ligand>
</feature>
<feature type="binding site" evidence="9">
    <location>
        <position position="79"/>
    </location>
    <ligand>
        <name>5-phospho-alpha-D-ribose 1-diphosphate</name>
        <dbReference type="ChEBI" id="CHEBI:58017"/>
    </ligand>
</feature>
<sequence>MKQFLEKLSLHQPLSTIEINEAAAAIFAEHTTETEIAAFLMALKSKGETATEIAGLVDVLRQQALPIQTQARNIMDNCGTGGDGSQSFNISSTAAFVLAGAGITVAKHGSRSVSSKTGSADVLEELGINIYLETAQIEESLSEIGISFLFAPSIQPNLGRITRIRKELKIPTVFNLIGPLTNPVNLQSQLIGVYRSDMLELFANVLKKLGRKRAVAVTGAGNMDEASLQGENKIVLLNEGDITSFTLHPEEVNLPLYTNDKIRGGSAHENAAIMMSVLKNEKGAYRDTVLLNAGLGVFANGKAATILEGINTARESLESGSALAKLEALISYCQKKKVVM</sequence>
<keyword evidence="4 9" id="KW-0808">Transferase</keyword>
<evidence type="ECO:0000256" key="5">
    <source>
        <dbReference type="ARBA" id="ARBA00022822"/>
    </source>
</evidence>
<dbReference type="PANTHER" id="PTHR43285:SF2">
    <property type="entry name" value="ANTHRANILATE PHOSPHORIBOSYLTRANSFERASE"/>
    <property type="match status" value="1"/>
</dbReference>
<dbReference type="NCBIfam" id="TIGR01245">
    <property type="entry name" value="trpD"/>
    <property type="match status" value="1"/>
</dbReference>
<keyword evidence="13" id="KW-1185">Reference proteome</keyword>
<dbReference type="AlphaFoldDB" id="A0A974NPW6"/>
<gene>
    <name evidence="9 12" type="primary">trpD</name>
    <name evidence="12" type="ORF">I6J18_07415</name>
</gene>
<evidence type="ECO:0000256" key="1">
    <source>
        <dbReference type="ARBA" id="ARBA00004907"/>
    </source>
</evidence>
<dbReference type="GO" id="GO:0004048">
    <property type="term" value="F:anthranilate phosphoribosyltransferase activity"/>
    <property type="evidence" value="ECO:0007669"/>
    <property type="project" value="UniProtKB-UniRule"/>
</dbReference>
<feature type="binding site" evidence="9">
    <location>
        <position position="224"/>
    </location>
    <ligand>
        <name>Mg(2+)</name>
        <dbReference type="ChEBI" id="CHEBI:18420"/>
        <label>2</label>
    </ligand>
</feature>
<organism evidence="12 13">
    <name type="scientific">Peribacillus psychrosaccharolyticus</name>
    <name type="common">Bacillus psychrosaccharolyticus</name>
    <dbReference type="NCBI Taxonomy" id="1407"/>
    <lineage>
        <taxon>Bacteria</taxon>
        <taxon>Bacillati</taxon>
        <taxon>Bacillota</taxon>
        <taxon>Bacilli</taxon>
        <taxon>Bacillales</taxon>
        <taxon>Bacillaceae</taxon>
        <taxon>Peribacillus</taxon>
    </lineage>
</organism>
<feature type="binding site" evidence="9">
    <location>
        <position position="165"/>
    </location>
    <ligand>
        <name>anthranilate</name>
        <dbReference type="ChEBI" id="CHEBI:16567"/>
        <label>2</label>
    </ligand>
</feature>
<evidence type="ECO:0000313" key="12">
    <source>
        <dbReference type="EMBL" id="QQT01679.1"/>
    </source>
</evidence>
<dbReference type="Pfam" id="PF00591">
    <property type="entry name" value="Glycos_transf_3"/>
    <property type="match status" value="1"/>
</dbReference>
<dbReference type="PANTHER" id="PTHR43285">
    <property type="entry name" value="ANTHRANILATE PHOSPHORIBOSYLTRANSFERASE"/>
    <property type="match status" value="1"/>
</dbReference>
<dbReference type="InterPro" id="IPR036320">
    <property type="entry name" value="Glycosyl_Trfase_fam3_N_dom_sf"/>
</dbReference>
<proteinExistence type="inferred from homology"/>
<comment type="similarity">
    <text evidence="9">Belongs to the anthranilate phosphoribosyltransferase family.</text>
</comment>
<dbReference type="EMBL" id="CP068053">
    <property type="protein sequence ID" value="QQT01679.1"/>
    <property type="molecule type" value="Genomic_DNA"/>
</dbReference>
<evidence type="ECO:0000256" key="7">
    <source>
        <dbReference type="ARBA" id="ARBA00052328"/>
    </source>
</evidence>
<comment type="cofactor">
    <cofactor evidence="9">
        <name>Mg(2+)</name>
        <dbReference type="ChEBI" id="CHEBI:18420"/>
    </cofactor>
    <text evidence="9">Binds 2 magnesium ions per monomer.</text>
</comment>
<dbReference type="InterPro" id="IPR035902">
    <property type="entry name" value="Nuc_phospho_transferase"/>
</dbReference>
<dbReference type="SUPFAM" id="SSF52418">
    <property type="entry name" value="Nucleoside phosphorylase/phosphoribosyltransferase catalytic domain"/>
    <property type="match status" value="1"/>
</dbReference>
<accession>A0A974NPW6</accession>